<proteinExistence type="inferred from homology"/>
<organism evidence="3 4">
    <name type="scientific">Plantimonas leprariae</name>
    <dbReference type="NCBI Taxonomy" id="2615207"/>
    <lineage>
        <taxon>Bacteria</taxon>
        <taxon>Pseudomonadati</taxon>
        <taxon>Pseudomonadota</taxon>
        <taxon>Alphaproteobacteria</taxon>
        <taxon>Hyphomicrobiales</taxon>
        <taxon>Aurantimonadaceae</taxon>
        <taxon>Plantimonas</taxon>
    </lineage>
</organism>
<name>A0A7V7PST1_9HYPH</name>
<protein>
    <submittedName>
        <fullName evidence="3">Lytic transglycosylase domain-containing protein</fullName>
    </submittedName>
</protein>
<dbReference type="Proteomes" id="UP000432089">
    <property type="component" value="Unassembled WGS sequence"/>
</dbReference>
<comment type="caution">
    <text evidence="3">The sequence shown here is derived from an EMBL/GenBank/DDBJ whole genome shotgun (WGS) entry which is preliminary data.</text>
</comment>
<gene>
    <name evidence="3" type="ORF">F6X38_00855</name>
</gene>
<comment type="similarity">
    <text evidence="1">Belongs to the virb1 family.</text>
</comment>
<dbReference type="InterPro" id="IPR023346">
    <property type="entry name" value="Lysozyme-like_dom_sf"/>
</dbReference>
<accession>A0A7V7PST1</accession>
<dbReference type="Gene3D" id="1.10.530.10">
    <property type="match status" value="1"/>
</dbReference>
<dbReference type="InterPro" id="IPR008258">
    <property type="entry name" value="Transglycosylase_SLT_dom_1"/>
</dbReference>
<feature type="domain" description="Transglycosylase SLT" evidence="2">
    <location>
        <begin position="271"/>
        <end position="368"/>
    </location>
</feature>
<dbReference type="Pfam" id="PF01464">
    <property type="entry name" value="SLT"/>
    <property type="match status" value="1"/>
</dbReference>
<evidence type="ECO:0000259" key="2">
    <source>
        <dbReference type="Pfam" id="PF01464"/>
    </source>
</evidence>
<dbReference type="AlphaFoldDB" id="A0A7V7PST1"/>
<dbReference type="SUPFAM" id="SSF53955">
    <property type="entry name" value="Lysozyme-like"/>
    <property type="match status" value="1"/>
</dbReference>
<dbReference type="EMBL" id="VZDO01000001">
    <property type="protein sequence ID" value="KAB0682674.1"/>
    <property type="molecule type" value="Genomic_DNA"/>
</dbReference>
<sequence>MGMPAARGTIIRALSIETRKVRSLGMVALAAPLALGACVAENNAMRSSALVRKPPQAAAPTGGPDAYGYAPVRLAALEDGARIALPSAKPDWEKLQAAEAQRAAAPDAAATLAGGTAKPATVAASATAVPQAAASQPPVDEIAALKADVAERRAALVIMSTGKGDRLATQSTETQAAAAQTAAVAKPAEVAAARAPATIASARDILDPRKSVPVALSTVAQSASALKVAAVDTTAAAVSGTKRAFDVVGSRIGDTFMTDDTITGSAAIDRMIEKSAAENNIPSELAYAVVRVESHYKPNVVGGGAYGLSQIKPATARSLGFDGPAKGLFDPETNLRYGMKYLAGAWEKSGHDICGTAMRYKGGHRTTTMTRAAADYCSSVKRHMAAIERSRAPANRETLVAAAERQKHIGEANRAIVDLNARARVLAAGVATNAPAKAPVAVAAASQPGRTVAASGAPVATNAAATVSAGSIVPAKSGRIVRVFSDGAASSTIAADGRFGYAD</sequence>
<reference evidence="3 4" key="1">
    <citation type="submission" date="2019-09" db="EMBL/GenBank/DDBJ databases">
        <title>YIM 132180 draft genome.</title>
        <authorList>
            <person name="Zhang K."/>
        </authorList>
    </citation>
    <scope>NUCLEOTIDE SEQUENCE [LARGE SCALE GENOMIC DNA]</scope>
    <source>
        <strain evidence="3 4">YIM 132180</strain>
    </source>
</reference>
<evidence type="ECO:0000313" key="4">
    <source>
        <dbReference type="Proteomes" id="UP000432089"/>
    </source>
</evidence>
<keyword evidence="4" id="KW-1185">Reference proteome</keyword>
<evidence type="ECO:0000256" key="1">
    <source>
        <dbReference type="ARBA" id="ARBA00009387"/>
    </source>
</evidence>
<evidence type="ECO:0000313" key="3">
    <source>
        <dbReference type="EMBL" id="KAB0682674.1"/>
    </source>
</evidence>